<sequence>MSSISDRLGGASSGRTSDYEYKVVSAPTSTFWFRIKHEETERLLNELAADGWELDEAVVNWWGGADLILRRER</sequence>
<organism evidence="1 2">
    <name type="scientific">Halobium palmae</name>
    <dbReference type="NCBI Taxonomy" id="1776492"/>
    <lineage>
        <taxon>Archaea</taxon>
        <taxon>Methanobacteriati</taxon>
        <taxon>Methanobacteriota</taxon>
        <taxon>Stenosarchaea group</taxon>
        <taxon>Halobacteria</taxon>
        <taxon>Halobacteriales</taxon>
        <taxon>Haloferacaceae</taxon>
        <taxon>Halobium</taxon>
    </lineage>
</organism>
<protein>
    <submittedName>
        <fullName evidence="1">DUF4177 domain-containing protein</fullName>
    </submittedName>
</protein>
<dbReference type="InterPro" id="IPR025234">
    <property type="entry name" value="YjzH-like"/>
</dbReference>
<keyword evidence="2" id="KW-1185">Reference proteome</keyword>
<dbReference type="Pfam" id="PF13783">
    <property type="entry name" value="DUF4177"/>
    <property type="match status" value="1"/>
</dbReference>
<dbReference type="EMBL" id="JBHSWU010000262">
    <property type="protein sequence ID" value="MFC6724727.1"/>
    <property type="molecule type" value="Genomic_DNA"/>
</dbReference>
<evidence type="ECO:0000313" key="1">
    <source>
        <dbReference type="EMBL" id="MFC6724727.1"/>
    </source>
</evidence>
<reference evidence="1 2" key="1">
    <citation type="journal article" date="2019" name="Int. J. Syst. Evol. Microbiol.">
        <title>The Global Catalogue of Microorganisms (GCM) 10K type strain sequencing project: providing services to taxonomists for standard genome sequencing and annotation.</title>
        <authorList>
            <consortium name="The Broad Institute Genomics Platform"/>
            <consortium name="The Broad Institute Genome Sequencing Center for Infectious Disease"/>
            <person name="Wu L."/>
            <person name="Ma J."/>
        </authorList>
    </citation>
    <scope>NUCLEOTIDE SEQUENCE [LARGE SCALE GENOMIC DNA]</scope>
    <source>
        <strain evidence="1 2">NBRC 111368</strain>
    </source>
</reference>
<comment type="caution">
    <text evidence="1">The sequence shown here is derived from an EMBL/GenBank/DDBJ whole genome shotgun (WGS) entry which is preliminary data.</text>
</comment>
<gene>
    <name evidence="1" type="ORF">ACFQE1_10135</name>
</gene>
<proteinExistence type="predicted"/>
<accession>A0ABD5RZP5</accession>
<name>A0ABD5RZP5_9EURY</name>
<dbReference type="Proteomes" id="UP001596328">
    <property type="component" value="Unassembled WGS sequence"/>
</dbReference>
<evidence type="ECO:0000313" key="2">
    <source>
        <dbReference type="Proteomes" id="UP001596328"/>
    </source>
</evidence>
<dbReference type="AlphaFoldDB" id="A0ABD5RZP5"/>